<comment type="caution">
    <text evidence="4">The sequence shown here is derived from an EMBL/GenBank/DDBJ whole genome shotgun (WGS) entry which is preliminary data.</text>
</comment>
<dbReference type="EMBL" id="CCBP010000169">
    <property type="protein sequence ID" value="CDO74421.1"/>
    <property type="molecule type" value="Genomic_DNA"/>
</dbReference>
<evidence type="ECO:0000256" key="1">
    <source>
        <dbReference type="SAM" id="MobiDB-lite"/>
    </source>
</evidence>
<dbReference type="OrthoDB" id="2757180at2759"/>
<proteinExistence type="predicted"/>
<feature type="transmembrane region" description="Helical" evidence="2">
    <location>
        <begin position="315"/>
        <end position="339"/>
    </location>
</feature>
<feature type="compositionally biased region" description="Low complexity" evidence="1">
    <location>
        <begin position="224"/>
        <end position="241"/>
    </location>
</feature>
<feature type="region of interest" description="Disordered" evidence="1">
    <location>
        <begin position="432"/>
        <end position="472"/>
    </location>
</feature>
<feature type="compositionally biased region" description="Low complexity" evidence="1">
    <location>
        <begin position="266"/>
        <end position="280"/>
    </location>
</feature>
<keyword evidence="5" id="KW-1185">Reference proteome</keyword>
<keyword evidence="2" id="KW-0472">Membrane</keyword>
<evidence type="ECO:0000313" key="4">
    <source>
        <dbReference type="EMBL" id="CDO74421.1"/>
    </source>
</evidence>
<feature type="chain" id="PRO_5001587593" description="Mid2 domain-containing protein" evidence="3">
    <location>
        <begin position="25"/>
        <end position="547"/>
    </location>
</feature>
<dbReference type="Gene3D" id="2.60.120.260">
    <property type="entry name" value="Galactose-binding domain-like"/>
    <property type="match status" value="1"/>
</dbReference>
<feature type="compositionally biased region" description="Polar residues" evidence="1">
    <location>
        <begin position="242"/>
        <end position="264"/>
    </location>
</feature>
<evidence type="ECO:0008006" key="6">
    <source>
        <dbReference type="Google" id="ProtNLM"/>
    </source>
</evidence>
<accession>A0A060SJS2</accession>
<reference evidence="4" key="1">
    <citation type="submission" date="2014-01" db="EMBL/GenBank/DDBJ databases">
        <title>The genome of the white-rot fungus Pycnoporus cinnabarinus: a basidiomycete model with a versatile arsenal for lignocellulosic biomass breakdown.</title>
        <authorList>
            <person name="Levasseur A."/>
            <person name="Lomascolo A."/>
            <person name="Ruiz-Duenas F.J."/>
            <person name="Uzan E."/>
            <person name="Piumi F."/>
            <person name="Kues U."/>
            <person name="Ram A.F.J."/>
            <person name="Murat C."/>
            <person name="Haon M."/>
            <person name="Benoit I."/>
            <person name="Arfi Y."/>
            <person name="Chevret D."/>
            <person name="Drula E."/>
            <person name="Kwon M.J."/>
            <person name="Gouret P."/>
            <person name="Lesage-Meessen L."/>
            <person name="Lombard V."/>
            <person name="Mariette J."/>
            <person name="Noirot C."/>
            <person name="Park J."/>
            <person name="Patyshakuliyeva A."/>
            <person name="Wieneger R.A.B."/>
            <person name="Wosten H.A.B."/>
            <person name="Martin F."/>
            <person name="Coutinho P.M."/>
            <person name="de Vries R."/>
            <person name="Martinez A.T."/>
            <person name="Klopp C."/>
            <person name="Pontarotti P."/>
            <person name="Henrissat B."/>
            <person name="Record E."/>
        </authorList>
    </citation>
    <scope>NUCLEOTIDE SEQUENCE [LARGE SCALE GENOMIC DNA]</scope>
    <source>
        <strain evidence="4">BRFM137</strain>
    </source>
</reference>
<dbReference type="HOGENOM" id="CLU_514976_0_0_1"/>
<dbReference type="AlphaFoldDB" id="A0A060SJS2"/>
<name>A0A060SJS2_PYCCI</name>
<keyword evidence="3" id="KW-0732">Signal</keyword>
<sequence>MALPPSAWLRGVVFIATIVVRVHSKDIVVDDSDPTISYSPSNQWSIGTTCDVCTIHPDPSFSRGGNWHDTTYIPQTQSSPMSISYSFTGVAVQVFNILPPLVPAAPTTHTDLTFTLDGVSVGSYRNDPSSGADFQYNVQVFSQDDLDFRQHTLVIETTSGIESVVLFDYIVYTVPDPPPSSPPTIQSPTPDPPIITTLITTTAATDTNTSALLHPTTSVSSLTLTSSPSLSGVSPSPSSSTDTATGLKSPQADSIGTPTSSDHAFSSLTTSTGTTDGGSTIVTTEYVTSRTSTFAVVATLNAQANSAAGTIPTNVVLGVAIGGGFVVLILLAALVYVVCVRRTRRRLARLEEDHPEVSEQGDDAQLAQLKRELYPSRVPRLGRVEPEHNSIANPTPASHLQGENGISVAHEQSPPETEQHILLIGGSHTGSLVPSAPPSLDTIESPSVSRTSSQQFSAAGSTSVGHESSEEDKPLLLPAIELSIAPSVAPPAEAITQNRRRPLPVPVPGLFRHLVALQEEVAWLRANREADILLPDEPPRYDEVRSS</sequence>
<feature type="region of interest" description="Disordered" evidence="1">
    <location>
        <begin position="224"/>
        <end position="280"/>
    </location>
</feature>
<evidence type="ECO:0000256" key="2">
    <source>
        <dbReference type="SAM" id="Phobius"/>
    </source>
</evidence>
<gene>
    <name evidence="4" type="ORF">BN946_scf184867.g19</name>
</gene>
<organism evidence="4 5">
    <name type="scientific">Pycnoporus cinnabarinus</name>
    <name type="common">Cinnabar-red polypore</name>
    <name type="synonym">Trametes cinnabarina</name>
    <dbReference type="NCBI Taxonomy" id="5643"/>
    <lineage>
        <taxon>Eukaryota</taxon>
        <taxon>Fungi</taxon>
        <taxon>Dikarya</taxon>
        <taxon>Basidiomycota</taxon>
        <taxon>Agaricomycotina</taxon>
        <taxon>Agaricomycetes</taxon>
        <taxon>Polyporales</taxon>
        <taxon>Polyporaceae</taxon>
        <taxon>Trametes</taxon>
    </lineage>
</organism>
<keyword evidence="2" id="KW-1133">Transmembrane helix</keyword>
<dbReference type="STRING" id="5643.A0A060SJS2"/>
<evidence type="ECO:0000313" key="5">
    <source>
        <dbReference type="Proteomes" id="UP000029665"/>
    </source>
</evidence>
<keyword evidence="2" id="KW-0812">Transmembrane</keyword>
<dbReference type="Proteomes" id="UP000029665">
    <property type="component" value="Unassembled WGS sequence"/>
</dbReference>
<feature type="signal peptide" evidence="3">
    <location>
        <begin position="1"/>
        <end position="24"/>
    </location>
</feature>
<protein>
    <recommendedName>
        <fullName evidence="6">Mid2 domain-containing protein</fullName>
    </recommendedName>
</protein>
<feature type="compositionally biased region" description="Polar residues" evidence="1">
    <location>
        <begin position="442"/>
        <end position="466"/>
    </location>
</feature>
<evidence type="ECO:0000256" key="3">
    <source>
        <dbReference type="SAM" id="SignalP"/>
    </source>
</evidence>